<dbReference type="Proteomes" id="UP000595917">
    <property type="component" value="Chromosome"/>
</dbReference>
<dbReference type="InterPro" id="IPR021868">
    <property type="entry name" value="Alpha_2_Macroglob_MG3"/>
</dbReference>
<gene>
    <name evidence="5" type="ORF">JFL75_00095</name>
</gene>
<dbReference type="CDD" id="cd02891">
    <property type="entry name" value="A2M_like"/>
    <property type="match status" value="1"/>
</dbReference>
<dbReference type="SMART" id="SM01359">
    <property type="entry name" value="A2M_N_2"/>
    <property type="match status" value="1"/>
</dbReference>
<evidence type="ECO:0000259" key="4">
    <source>
        <dbReference type="SMART" id="SM01360"/>
    </source>
</evidence>
<protein>
    <recommendedName>
        <fullName evidence="7">Alpha-2-macroglobulin family protein</fullName>
    </recommendedName>
</protein>
<dbReference type="InterPro" id="IPR011625">
    <property type="entry name" value="A2M_N_BRD"/>
</dbReference>
<dbReference type="Pfam" id="PF00207">
    <property type="entry name" value="A2M"/>
    <property type="match status" value="1"/>
</dbReference>
<dbReference type="InterPro" id="IPR047565">
    <property type="entry name" value="Alpha-macroglob_thiol-ester_cl"/>
</dbReference>
<keyword evidence="6" id="KW-1185">Reference proteome</keyword>
<feature type="domain" description="Alpha-2-macroglobulin" evidence="4">
    <location>
        <begin position="1190"/>
        <end position="1280"/>
    </location>
</feature>
<dbReference type="Gene3D" id="2.60.40.1930">
    <property type="match status" value="1"/>
</dbReference>
<dbReference type="SUPFAM" id="SSF48239">
    <property type="entry name" value="Terpenoid cyclases/Protein prenyltransferases"/>
    <property type="match status" value="1"/>
</dbReference>
<dbReference type="InterPro" id="IPR051802">
    <property type="entry name" value="YfhM-like"/>
</dbReference>
<sequence>MKRNLHRMNIQRIVMTAVLCVGTAAALWSQNEPSGGDEPLRVGEAAILYQEAPEAPARRHQGEQYLRAAIIPMSTPDAPVRIRFEKGVDLSKVRNSSDLSLRISFPYSGRSVSGKWEWKDSQEVHFVFNQPPSVGTYVSVTVSGRVTLQSGNTSLPVYSSLEFVVENFMMGTKTNSRPVVPGKPAFVAVLNSGTGRVGNGPLHLLYDQPVNHRDLAAMIEASSGTEMIPVEVYKPDTIFFDPEGRYETSHVVAIRFSELPPDRATVKLKYPLEAVSGTESFAEASYTVFTDFRWSGWDFERLQRGTAARLSNEWELYFNSPIDPVLFEESFSISPAPNYLTLRYYDRSVYIRADFDIGRTYSMELSPDFIDALGNRLQNPISFAFKSQDLTPIFEVPVTPLVLETGTNRLPVKYRNLRDITIRTYTFDGVGNFIRSLAANDPYAGNVRSSPGDSISVRPEQNTINQFYQADFGIGTEPGLKRLDIQAAGRGTEAEPQYSKSILLQSTNIGISAKVSDGAVFVWATRMSNTLPINGAKVRLFSASAQQLGEAVTDARGIAQIKSSHAIGTGLEAPLFVSVESGADTAVCRLINSEMSSPWQFNIPGAVKGVNPLGAAVFTERGVYRPGESVYVKAFIRDLPEYEGLSSVNLSIRDSRGREVYSTNRGLDAYRGSAWEYRIPADAPVGEYSAAVSLGMFTTYISFNVEEYRVPSFFVTLGSPTQNWVMGSTVVMHAAAEYFRGGALGNKAVSWSVYRQPETFTVSRFPGYVFTLERDPNMAGTVYDGGGRLSPEGSASILFTPTHPDSYGPMRYIVQASVTDDDRQTYAGRVSQIVHATELYVGLQPPAKQIYRSGEPVEFPFVVTDTQGNILPGREVKVFVDVLRYNQNTMLDEAGRTATYNRQVISTHPAGSVVSGTIPKQFSVTRSGAGYYRLRMECKDGNGRTASTAFIFTVTGDGTVAWPRYDRERIDLILDKETYKAGDQATVVVKSPFETARGLLTVEVNGVLDAYPFTIDKNTPAITFPVKASYVPNAYVSVILVRGRVHYAKDATGFETGAPAYRIGYSRFEVEPEAQRLAMSINNTPISAGPGENVSVTFNVRTPSGGPSDASAAVMVVDEAVLGLTGFRTPDPVKLAYSFRALSMRNASNLLDLPHSRRSRFEALFPAGDSDDPAMLSYSDDILRRLFKSTAFYAPAVRVGPEGRGTFSFTLPDNLTTYRIMVVAVNKNGQMGSAQGVLETRKDLVIEPVLPRFVYEEDSFTIQARVFNRTDTDGDATVRAAFRGVNITGSAAPVRIRVRKKDSAMASYSARVIPGEKNIRVQLSAAMGALSDGSEYDIPVRVRGNKQQTLVNMVANGREELTLNLPAQRTPGTIEISVSGTPLSELRDAIDYLMEYPHGCIEQTTSGTYPLVVLEDLLPSIGVKASSQEIRKFAEAGVARILTFRTSSGGLAFWPGGTEPHAFGTAFGLAALIEAQKRGYTVPDEDLKIMADYLEGIIGKVTIGKEMRSQGDADADSLAFFAMTLGRMGRPQARLIADLWAARQNLTAFGLSFLAVSVKEANITSIPVGEILAALEKETVQTGTSATFPGSISGGWSFDSPTRSNAVALMAYAIADPANPMTQKLLRGLLDKRRSGLWGTTQGNVFGIMSVYYLVSGPGSSSGTEADDFSVAIDGKQYPASAFTSARNSASRILTIREADLGSRANSRSIVFSGPSSTAYYLSARSVYDMPINTEFLNPKESGIRFTRSFETLAGAALGTEIPLGSVVRVRLRVSTKANLNYVAIDDLLPAGFEALNTVLLTTEAISDEGESAAAKQSKPYISYQEFRDHRVAFYANELPARDHEFVYYVRATTPGTFFLPISLAEAMYDPDTYGTTGGGQITIK</sequence>
<dbReference type="GO" id="GO:0004866">
    <property type="term" value="F:endopeptidase inhibitor activity"/>
    <property type="evidence" value="ECO:0007669"/>
    <property type="project" value="InterPro"/>
</dbReference>
<accession>A0A7T7XN14</accession>
<dbReference type="Gene3D" id="1.50.10.20">
    <property type="match status" value="1"/>
</dbReference>
<reference evidence="5" key="1">
    <citation type="submission" date="2021-01" db="EMBL/GenBank/DDBJ databases">
        <title>Description of Breznakiella homolactica.</title>
        <authorList>
            <person name="Song Y."/>
            <person name="Brune A."/>
        </authorList>
    </citation>
    <scope>NUCLEOTIDE SEQUENCE</scope>
    <source>
        <strain evidence="5">RmG30</strain>
    </source>
</reference>
<dbReference type="Pfam" id="PF01835">
    <property type="entry name" value="MG2"/>
    <property type="match status" value="1"/>
</dbReference>
<dbReference type="Pfam" id="PF11974">
    <property type="entry name" value="bMG3"/>
    <property type="match status" value="1"/>
</dbReference>
<evidence type="ECO:0000256" key="1">
    <source>
        <dbReference type="ARBA" id="ARBA00010556"/>
    </source>
</evidence>
<name>A0A7T7XN14_9SPIR</name>
<dbReference type="InterPro" id="IPR001599">
    <property type="entry name" value="Macroglobln_a2"/>
</dbReference>
<dbReference type="Pfam" id="PF17973">
    <property type="entry name" value="bMG10"/>
    <property type="match status" value="1"/>
</dbReference>
<evidence type="ECO:0000313" key="6">
    <source>
        <dbReference type="Proteomes" id="UP000595917"/>
    </source>
</evidence>
<evidence type="ECO:0000313" key="5">
    <source>
        <dbReference type="EMBL" id="QQO09359.1"/>
    </source>
</evidence>
<dbReference type="Pfam" id="PF07703">
    <property type="entry name" value="A2M_BRD"/>
    <property type="match status" value="1"/>
</dbReference>
<evidence type="ECO:0000259" key="3">
    <source>
        <dbReference type="SMART" id="SM01359"/>
    </source>
</evidence>
<feature type="domain" description="Alpha-2-macroglobulin bait region" evidence="3">
    <location>
        <begin position="970"/>
        <end position="1124"/>
    </location>
</feature>
<evidence type="ECO:0008006" key="7">
    <source>
        <dbReference type="Google" id="ProtNLM"/>
    </source>
</evidence>
<dbReference type="InterPro" id="IPR041246">
    <property type="entry name" value="Bact_MG10"/>
</dbReference>
<organism evidence="5 6">
    <name type="scientific">Breznakiella homolactica</name>
    <dbReference type="NCBI Taxonomy" id="2798577"/>
    <lineage>
        <taxon>Bacteria</taxon>
        <taxon>Pseudomonadati</taxon>
        <taxon>Spirochaetota</taxon>
        <taxon>Spirochaetia</taxon>
        <taxon>Spirochaetales</taxon>
        <taxon>Breznakiellaceae</taxon>
        <taxon>Breznakiella</taxon>
    </lineage>
</organism>
<keyword evidence="2" id="KW-0732">Signal</keyword>
<comment type="similarity">
    <text evidence="1">Belongs to the protease inhibitor I39 (alpha-2-macroglobulin) family. Bacterial alpha-2-macroglobulin subfamily.</text>
</comment>
<dbReference type="PANTHER" id="PTHR40094">
    <property type="entry name" value="ALPHA-2-MACROGLOBULIN HOMOLOG"/>
    <property type="match status" value="1"/>
</dbReference>
<dbReference type="EMBL" id="CP067089">
    <property type="protein sequence ID" value="QQO09359.1"/>
    <property type="molecule type" value="Genomic_DNA"/>
</dbReference>
<proteinExistence type="inferred from homology"/>
<dbReference type="SMART" id="SM01419">
    <property type="entry name" value="Thiol-ester_cl"/>
    <property type="match status" value="1"/>
</dbReference>
<dbReference type="InterPro" id="IPR008930">
    <property type="entry name" value="Terpenoid_cyclase/PrenylTrfase"/>
</dbReference>
<feature type="signal peptide" evidence="2">
    <location>
        <begin position="1"/>
        <end position="26"/>
    </location>
</feature>
<evidence type="ECO:0000256" key="2">
    <source>
        <dbReference type="SAM" id="SignalP"/>
    </source>
</evidence>
<dbReference type="KEGG" id="bhc:JFL75_00095"/>
<feature type="chain" id="PRO_5031237866" description="Alpha-2-macroglobulin family protein" evidence="2">
    <location>
        <begin position="27"/>
        <end position="1885"/>
    </location>
</feature>
<dbReference type="InterPro" id="IPR002890">
    <property type="entry name" value="MG2"/>
</dbReference>
<dbReference type="RefSeq" id="WP_215626662.1">
    <property type="nucleotide sequence ID" value="NZ_CP067089.2"/>
</dbReference>
<dbReference type="PANTHER" id="PTHR40094:SF1">
    <property type="entry name" value="UBIQUITIN DOMAIN-CONTAINING PROTEIN"/>
    <property type="match status" value="1"/>
</dbReference>
<dbReference type="SMART" id="SM01360">
    <property type="entry name" value="A2M"/>
    <property type="match status" value="1"/>
</dbReference>